<proteinExistence type="predicted"/>
<accession>A0A7Y0USB0</accession>
<evidence type="ECO:0000313" key="1">
    <source>
        <dbReference type="EMBL" id="NMX02634.1"/>
    </source>
</evidence>
<sequence>MSGLIKENLYEELCTEISWLKRCLVELSEKAGVNTYTVAVLRSYMEPEEVQSIERVLVRNYKQLDSLSFAELREKIAKDFFESTGKEWLCESDETLQELIELKVKELRSW</sequence>
<organism evidence="1 2">
    <name type="scientific">Mobiluncus mulieris</name>
    <dbReference type="NCBI Taxonomy" id="2052"/>
    <lineage>
        <taxon>Bacteria</taxon>
        <taxon>Bacillati</taxon>
        <taxon>Actinomycetota</taxon>
        <taxon>Actinomycetes</taxon>
        <taxon>Actinomycetales</taxon>
        <taxon>Actinomycetaceae</taxon>
        <taxon>Mobiluncus</taxon>
    </lineage>
</organism>
<evidence type="ECO:0000313" key="2">
    <source>
        <dbReference type="Proteomes" id="UP000575397"/>
    </source>
</evidence>
<protein>
    <submittedName>
        <fullName evidence="1">Uncharacterized protein</fullName>
    </submittedName>
</protein>
<reference evidence="1 2" key="1">
    <citation type="submission" date="2020-04" db="EMBL/GenBank/DDBJ databases">
        <title>Antimicrobial susceptibility and clonality of vaginal-derived multi-drug resistant Mobiluncus isolates in China.</title>
        <authorList>
            <person name="Zhang X."/>
        </authorList>
    </citation>
    <scope>NUCLEOTIDE SEQUENCE [LARGE SCALE GENOMIC DNA]</scope>
    <source>
        <strain evidence="1 2">12</strain>
    </source>
</reference>
<dbReference type="Proteomes" id="UP000575397">
    <property type="component" value="Unassembled WGS sequence"/>
</dbReference>
<dbReference type="RefSeq" id="WP_169762148.1">
    <property type="nucleotide sequence ID" value="NZ_JABCUQ010000028.1"/>
</dbReference>
<gene>
    <name evidence="1" type="ORF">HHJ77_01455</name>
</gene>
<comment type="caution">
    <text evidence="1">The sequence shown here is derived from an EMBL/GenBank/DDBJ whole genome shotgun (WGS) entry which is preliminary data.</text>
</comment>
<dbReference type="EMBL" id="JABCUS010000002">
    <property type="protein sequence ID" value="NMX02634.1"/>
    <property type="molecule type" value="Genomic_DNA"/>
</dbReference>
<name>A0A7Y0USB0_9ACTO</name>
<dbReference type="AlphaFoldDB" id="A0A7Y0USB0"/>